<evidence type="ECO:0000259" key="19">
    <source>
        <dbReference type="Pfam" id="PF22461"/>
    </source>
</evidence>
<dbReference type="InterPro" id="IPR019554">
    <property type="entry name" value="Soluble_ligand-bd"/>
</dbReference>
<feature type="domain" description="Soluble ligand binding" evidence="18">
    <location>
        <begin position="512"/>
        <end position="558"/>
    </location>
</feature>
<evidence type="ECO:0000256" key="11">
    <source>
        <dbReference type="ARBA" id="ARBA00023136"/>
    </source>
</evidence>
<evidence type="ECO:0000256" key="15">
    <source>
        <dbReference type="SAM" id="MobiDB-lite"/>
    </source>
</evidence>
<comment type="subcellular location">
    <subcellularLocation>
        <location evidence="1">Cell outer membrane</location>
        <topology evidence="1">Multi-pass membrane protein</topology>
    </subcellularLocation>
</comment>
<dbReference type="Proteomes" id="UP000199473">
    <property type="component" value="Unassembled WGS sequence"/>
</dbReference>
<evidence type="ECO:0000256" key="5">
    <source>
        <dbReference type="ARBA" id="ARBA00022597"/>
    </source>
</evidence>
<evidence type="ECO:0000256" key="2">
    <source>
        <dbReference type="ARBA" id="ARBA00009450"/>
    </source>
</evidence>
<feature type="region of interest" description="Disordered" evidence="15">
    <location>
        <begin position="38"/>
        <end position="72"/>
    </location>
</feature>
<keyword evidence="7 16" id="KW-0732">Signal</keyword>
<evidence type="ECO:0000256" key="4">
    <source>
        <dbReference type="ARBA" id="ARBA00022452"/>
    </source>
</evidence>
<keyword evidence="9" id="KW-0406">Ion transport</keyword>
<evidence type="ECO:0000256" key="10">
    <source>
        <dbReference type="ARBA" id="ARBA00023114"/>
    </source>
</evidence>
<dbReference type="Gene3D" id="3.10.560.10">
    <property type="entry name" value="Outer membrane lipoprotein wza domain like"/>
    <property type="match status" value="2"/>
</dbReference>
<dbReference type="GO" id="GO:0006811">
    <property type="term" value="P:monoatomic ion transport"/>
    <property type="evidence" value="ECO:0007669"/>
    <property type="project" value="UniProtKB-KW"/>
</dbReference>
<dbReference type="GO" id="GO:0015288">
    <property type="term" value="F:porin activity"/>
    <property type="evidence" value="ECO:0007669"/>
    <property type="project" value="UniProtKB-KW"/>
</dbReference>
<reference evidence="20 21" key="1">
    <citation type="submission" date="2016-10" db="EMBL/GenBank/DDBJ databases">
        <authorList>
            <person name="de Groot N.N."/>
        </authorList>
    </citation>
    <scope>NUCLEOTIDE SEQUENCE [LARGE SCALE GENOMIC DNA]</scope>
    <source>
        <strain evidence="20 21">DSM 19981</strain>
    </source>
</reference>
<evidence type="ECO:0000256" key="8">
    <source>
        <dbReference type="ARBA" id="ARBA00023047"/>
    </source>
</evidence>
<evidence type="ECO:0000259" key="17">
    <source>
        <dbReference type="Pfam" id="PF02563"/>
    </source>
</evidence>
<keyword evidence="14" id="KW-0449">Lipoprotein</keyword>
<dbReference type="Pfam" id="PF02563">
    <property type="entry name" value="Poly_export"/>
    <property type="match status" value="1"/>
</dbReference>
<dbReference type="PANTHER" id="PTHR33619:SF3">
    <property type="entry name" value="POLYSACCHARIDE EXPORT PROTEIN GFCE-RELATED"/>
    <property type="match status" value="1"/>
</dbReference>
<evidence type="ECO:0000313" key="20">
    <source>
        <dbReference type="EMBL" id="SFK25917.1"/>
    </source>
</evidence>
<feature type="domain" description="Polysaccharide export protein N-terminal" evidence="17">
    <location>
        <begin position="135"/>
        <end position="206"/>
    </location>
</feature>
<evidence type="ECO:0000256" key="9">
    <source>
        <dbReference type="ARBA" id="ARBA00023065"/>
    </source>
</evidence>
<feature type="region of interest" description="Disordered" evidence="15">
    <location>
        <begin position="88"/>
        <end position="111"/>
    </location>
</feature>
<keyword evidence="6" id="KW-0812">Transmembrane</keyword>
<evidence type="ECO:0000256" key="7">
    <source>
        <dbReference type="ARBA" id="ARBA00022729"/>
    </source>
</evidence>
<keyword evidence="12" id="KW-0564">Palmitate</keyword>
<dbReference type="GO" id="GO:0015159">
    <property type="term" value="F:polysaccharide transmembrane transporter activity"/>
    <property type="evidence" value="ECO:0007669"/>
    <property type="project" value="InterPro"/>
</dbReference>
<feature type="compositionally biased region" description="Low complexity" evidence="15">
    <location>
        <begin position="46"/>
        <end position="72"/>
    </location>
</feature>
<accession>A0A1I3Y1V7</accession>
<feature type="chain" id="PRO_5011453231" evidence="16">
    <location>
        <begin position="39"/>
        <end position="607"/>
    </location>
</feature>
<evidence type="ECO:0000256" key="3">
    <source>
        <dbReference type="ARBA" id="ARBA00022448"/>
    </source>
</evidence>
<dbReference type="EMBL" id="FOSQ01000001">
    <property type="protein sequence ID" value="SFK25917.1"/>
    <property type="molecule type" value="Genomic_DNA"/>
</dbReference>
<keyword evidence="21" id="KW-1185">Reference proteome</keyword>
<keyword evidence="8" id="KW-0625">Polysaccharide transport</keyword>
<evidence type="ECO:0000313" key="21">
    <source>
        <dbReference type="Proteomes" id="UP000199473"/>
    </source>
</evidence>
<dbReference type="Pfam" id="PF22461">
    <property type="entry name" value="SLBB_2"/>
    <property type="match status" value="1"/>
</dbReference>
<sequence length="607" mass="64209">MTDTIYPMTTARRAATKVPALARWLLAAALLLPTAPQAQVSAPSLPSTRSTSGATTAPATGQQTSAPAAGQGLSLPALSAGDMISTSRAGSATAAEGGPIAVGPIGEPGRSPGPATVVFGSALFTRGGPAASDTPNPNYTVLPGDRISITVWGFVEASIVTTIDTDGNVFIPQVGPVRLAGARAGDVQRVVETEVRRVYSQQVQVYAVLLSAGQVGVFVTGQVRTPGRHLGSASESVLDYLARAGGVDPGRGSYRDITVNRGGRTVARIDLYRFLLSGELPPLSLQQGDTILVPAQGAMVGADGAVRNNFLFEVTGRTMQGSELIRLAAPLPSATNAVIRGTRNNQPFSRYTTVRELAGVQLMDQDVVTFITDSPPPTVRVSVEGSRIGPSVLITDRDVTLCTVLDYIAVDPNLANTRGIFLLRPSVAAQQARVINEAMDRLERQLFLTVSPTTGVAEVRASEAQLVSSYISRARRTRPEGRLVVMDRGGRCADVRLEDGDVIVIPERVQTVLVSGEVMAPQAVLWRPNMSAQDFIRAAGGLAERGGDNQLMIRRASGELILEPTEPPQPGDELIALPRLDPKNFQLTRDLLNMIFQTALSARVFAN</sequence>
<evidence type="ECO:0000259" key="18">
    <source>
        <dbReference type="Pfam" id="PF10531"/>
    </source>
</evidence>
<evidence type="ECO:0000256" key="6">
    <source>
        <dbReference type="ARBA" id="ARBA00022692"/>
    </source>
</evidence>
<dbReference type="Pfam" id="PF10531">
    <property type="entry name" value="SLBB"/>
    <property type="match status" value="1"/>
</dbReference>
<dbReference type="InterPro" id="IPR054765">
    <property type="entry name" value="SLBB_dom"/>
</dbReference>
<comment type="similarity">
    <text evidence="2">Belongs to the BexD/CtrA/VexA family.</text>
</comment>
<evidence type="ECO:0000256" key="1">
    <source>
        <dbReference type="ARBA" id="ARBA00004571"/>
    </source>
</evidence>
<proteinExistence type="inferred from homology"/>
<evidence type="ECO:0000256" key="14">
    <source>
        <dbReference type="ARBA" id="ARBA00023288"/>
    </source>
</evidence>
<keyword evidence="11" id="KW-0472">Membrane</keyword>
<organism evidence="20 21">
    <name type="scientific">Falsiroseomonas stagni DSM 19981</name>
    <dbReference type="NCBI Taxonomy" id="1123062"/>
    <lineage>
        <taxon>Bacteria</taxon>
        <taxon>Pseudomonadati</taxon>
        <taxon>Pseudomonadota</taxon>
        <taxon>Alphaproteobacteria</taxon>
        <taxon>Acetobacterales</taxon>
        <taxon>Roseomonadaceae</taxon>
        <taxon>Falsiroseomonas</taxon>
    </lineage>
</organism>
<dbReference type="GO" id="GO:0009279">
    <property type="term" value="C:cell outer membrane"/>
    <property type="evidence" value="ECO:0007669"/>
    <property type="project" value="UniProtKB-SubCell"/>
</dbReference>
<dbReference type="PANTHER" id="PTHR33619">
    <property type="entry name" value="POLYSACCHARIDE EXPORT PROTEIN GFCE-RELATED"/>
    <property type="match status" value="1"/>
</dbReference>
<protein>
    <submittedName>
        <fullName evidence="20">Protein involved in polysaccharide export, contains SLBB domain of the beta-grasp fold</fullName>
    </submittedName>
</protein>
<keyword evidence="10" id="KW-0626">Porin</keyword>
<dbReference type="STRING" id="1123062.SAMN02745775_101886"/>
<dbReference type="GO" id="GO:0046930">
    <property type="term" value="C:pore complex"/>
    <property type="evidence" value="ECO:0007669"/>
    <property type="project" value="UniProtKB-KW"/>
</dbReference>
<keyword evidence="3" id="KW-0813">Transport</keyword>
<feature type="signal peptide" evidence="16">
    <location>
        <begin position="1"/>
        <end position="38"/>
    </location>
</feature>
<name>A0A1I3Y1V7_9PROT</name>
<evidence type="ECO:0000256" key="13">
    <source>
        <dbReference type="ARBA" id="ARBA00023237"/>
    </source>
</evidence>
<evidence type="ECO:0000256" key="16">
    <source>
        <dbReference type="SAM" id="SignalP"/>
    </source>
</evidence>
<feature type="domain" description="SLBB" evidence="19">
    <location>
        <begin position="217"/>
        <end position="293"/>
    </location>
</feature>
<gene>
    <name evidence="20" type="ORF">SAMN02745775_101886</name>
</gene>
<keyword evidence="4" id="KW-1134">Transmembrane beta strand</keyword>
<keyword evidence="5" id="KW-0762">Sugar transport</keyword>
<dbReference type="InterPro" id="IPR049712">
    <property type="entry name" value="Poly_export"/>
</dbReference>
<dbReference type="AlphaFoldDB" id="A0A1I3Y1V7"/>
<dbReference type="InterPro" id="IPR003715">
    <property type="entry name" value="Poly_export_N"/>
</dbReference>
<keyword evidence="13" id="KW-0998">Cell outer membrane</keyword>
<evidence type="ECO:0000256" key="12">
    <source>
        <dbReference type="ARBA" id="ARBA00023139"/>
    </source>
</evidence>